<dbReference type="InterPro" id="IPR014371">
    <property type="entry name" value="Oat_ACAT_DAG_ARE"/>
</dbReference>
<evidence type="ECO:0000256" key="3">
    <source>
        <dbReference type="ARBA" id="ARBA00022679"/>
    </source>
</evidence>
<dbReference type="STRING" id="104421.E2B1T8"/>
<keyword evidence="13" id="KW-1185">Reference proteome</keyword>
<evidence type="ECO:0000256" key="4">
    <source>
        <dbReference type="ARBA" id="ARBA00022692"/>
    </source>
</evidence>
<keyword evidence="8 9" id="KW-0012">Acyltransferase</keyword>
<dbReference type="OMA" id="TYDAYYR"/>
<proteinExistence type="inferred from homology"/>
<dbReference type="PIRSF" id="PIRSF000439">
    <property type="entry name" value="Oat_ACAT_DAG_ARE"/>
    <property type="match status" value="1"/>
</dbReference>
<evidence type="ECO:0000256" key="7">
    <source>
        <dbReference type="ARBA" id="ARBA00023136"/>
    </source>
</evidence>
<gene>
    <name evidence="12" type="ORF">EAG_08771</name>
</gene>
<comment type="subcellular location">
    <subcellularLocation>
        <location evidence="1 9">Endoplasmic reticulum membrane</location>
        <topology evidence="1 9">Multi-pass membrane protein</topology>
    </subcellularLocation>
</comment>
<keyword evidence="7 9" id="KW-0472">Membrane</keyword>
<feature type="transmembrane region" description="Helical" evidence="11">
    <location>
        <begin position="253"/>
        <end position="274"/>
    </location>
</feature>
<feature type="transmembrane region" description="Helical" evidence="11">
    <location>
        <begin position="294"/>
        <end position="318"/>
    </location>
</feature>
<keyword evidence="3 9" id="KW-0808">Transferase</keyword>
<sequence length="489" mass="57526">MTTTTRSRKIARIGQEIRKDVLEQVNDRINDNMISKALQGLETSRMKKSLFDTDKYRDKRQSDKEGALPDKEFLARNSLLTDLFEITHIRTVYNLFIVIFLLLFLNTIAYDIMESGTLTCGIVIISKAFAKFPASLYIWSLMQISTLAVYVPFNLWSHQRLQFSPKSLYRKLWDYGWLTIFISYQVLFLILPPRVTLNEDLGIACRLAIFLEQTRMMMKSHAFVRSVAPRFISYKPHSDNTCDRFLRTDAIRWIVVVKNFMEVVLVIFYFAFIMERLVLPVFHIFGTQYLEPKWIVKSIIEASVPGILLCISANYLLLHSWMNAWAEMLQFADRLFYKASFSHIVDWWNSTSYRTYYRTWNVVVHDWLYTYIYKDIYEILMPRNKTLATLIVFLVSAIFHEYTIALGFGFFYPMMFFMFAGVGLSLFFVGRIVASNVVVWLSFCIGNGIMLSTYAMEYYARLNCPPYSNYYLDLFAPRSWTCQAQFIHH</sequence>
<feature type="transmembrane region" description="Helical" evidence="11">
    <location>
        <begin position="387"/>
        <end position="404"/>
    </location>
</feature>
<protein>
    <recommendedName>
        <fullName evidence="9">O-acyltransferase</fullName>
    </recommendedName>
</protein>
<evidence type="ECO:0000256" key="5">
    <source>
        <dbReference type="ARBA" id="ARBA00022824"/>
    </source>
</evidence>
<evidence type="ECO:0000313" key="13">
    <source>
        <dbReference type="Proteomes" id="UP000000311"/>
    </source>
</evidence>
<dbReference type="GO" id="GO:0008203">
    <property type="term" value="P:cholesterol metabolic process"/>
    <property type="evidence" value="ECO:0007669"/>
    <property type="project" value="TreeGrafter"/>
</dbReference>
<dbReference type="EMBL" id="GL444956">
    <property type="protein sequence ID" value="EFN60359.1"/>
    <property type="molecule type" value="Genomic_DNA"/>
</dbReference>
<feature type="transmembrane region" description="Helical" evidence="11">
    <location>
        <begin position="92"/>
        <end position="113"/>
    </location>
</feature>
<evidence type="ECO:0000256" key="10">
    <source>
        <dbReference type="PIRSR" id="PIRSR000439-1"/>
    </source>
</evidence>
<feature type="transmembrane region" description="Helical" evidence="11">
    <location>
        <begin position="134"/>
        <end position="153"/>
    </location>
</feature>
<name>E2B1T8_CAMFO</name>
<comment type="similarity">
    <text evidence="2 9">Belongs to the membrane-bound acyltransferase family. Sterol o-acyltransferase subfamily.</text>
</comment>
<evidence type="ECO:0000256" key="11">
    <source>
        <dbReference type="SAM" id="Phobius"/>
    </source>
</evidence>
<dbReference type="GO" id="GO:0005789">
    <property type="term" value="C:endoplasmic reticulum membrane"/>
    <property type="evidence" value="ECO:0007669"/>
    <property type="project" value="UniProtKB-SubCell"/>
</dbReference>
<feature type="transmembrane region" description="Helical" evidence="11">
    <location>
        <begin position="437"/>
        <end position="456"/>
    </location>
</feature>
<dbReference type="OrthoDB" id="10039049at2759"/>
<dbReference type="InterPro" id="IPR004299">
    <property type="entry name" value="MBOAT_fam"/>
</dbReference>
<evidence type="ECO:0000313" key="12">
    <source>
        <dbReference type="EMBL" id="EFN60359.1"/>
    </source>
</evidence>
<dbReference type="Pfam" id="PF03062">
    <property type="entry name" value="MBOAT"/>
    <property type="match status" value="1"/>
</dbReference>
<evidence type="ECO:0000256" key="1">
    <source>
        <dbReference type="ARBA" id="ARBA00004477"/>
    </source>
</evidence>
<dbReference type="AlphaFoldDB" id="E2B1T8"/>
<evidence type="ECO:0000256" key="6">
    <source>
        <dbReference type="ARBA" id="ARBA00022989"/>
    </source>
</evidence>
<evidence type="ECO:0000256" key="2">
    <source>
        <dbReference type="ARBA" id="ARBA00009010"/>
    </source>
</evidence>
<keyword evidence="6 11" id="KW-1133">Transmembrane helix</keyword>
<accession>E2B1T8</accession>
<feature type="active site" evidence="10">
    <location>
        <position position="400"/>
    </location>
</feature>
<dbReference type="GO" id="GO:0008374">
    <property type="term" value="F:O-acyltransferase activity"/>
    <property type="evidence" value="ECO:0007669"/>
    <property type="project" value="InterPro"/>
</dbReference>
<dbReference type="Proteomes" id="UP000000311">
    <property type="component" value="Unassembled WGS sequence"/>
</dbReference>
<keyword evidence="4 11" id="KW-0812">Transmembrane</keyword>
<dbReference type="PANTHER" id="PTHR10408:SF8">
    <property type="entry name" value="O-ACYLTRANSFERASE"/>
    <property type="match status" value="1"/>
</dbReference>
<dbReference type="InParanoid" id="E2B1T8"/>
<dbReference type="PANTHER" id="PTHR10408">
    <property type="entry name" value="STEROL O-ACYLTRANSFERASE"/>
    <property type="match status" value="1"/>
</dbReference>
<keyword evidence="5 9" id="KW-0256">Endoplasmic reticulum</keyword>
<evidence type="ECO:0000256" key="8">
    <source>
        <dbReference type="ARBA" id="ARBA00023315"/>
    </source>
</evidence>
<organism evidence="13">
    <name type="scientific">Camponotus floridanus</name>
    <name type="common">Florida carpenter ant</name>
    <dbReference type="NCBI Taxonomy" id="104421"/>
    <lineage>
        <taxon>Eukaryota</taxon>
        <taxon>Metazoa</taxon>
        <taxon>Ecdysozoa</taxon>
        <taxon>Arthropoda</taxon>
        <taxon>Hexapoda</taxon>
        <taxon>Insecta</taxon>
        <taxon>Pterygota</taxon>
        <taxon>Neoptera</taxon>
        <taxon>Endopterygota</taxon>
        <taxon>Hymenoptera</taxon>
        <taxon>Apocrita</taxon>
        <taxon>Aculeata</taxon>
        <taxon>Formicoidea</taxon>
        <taxon>Formicidae</taxon>
        <taxon>Formicinae</taxon>
        <taxon>Camponotus</taxon>
    </lineage>
</organism>
<reference evidence="12 13" key="1">
    <citation type="journal article" date="2010" name="Science">
        <title>Genomic comparison of the ants Camponotus floridanus and Harpegnathos saltator.</title>
        <authorList>
            <person name="Bonasio R."/>
            <person name="Zhang G."/>
            <person name="Ye C."/>
            <person name="Mutti N.S."/>
            <person name="Fang X."/>
            <person name="Qin N."/>
            <person name="Donahue G."/>
            <person name="Yang P."/>
            <person name="Li Q."/>
            <person name="Li C."/>
            <person name="Zhang P."/>
            <person name="Huang Z."/>
            <person name="Berger S.L."/>
            <person name="Reinberg D."/>
            <person name="Wang J."/>
            <person name="Liebig J."/>
        </authorList>
    </citation>
    <scope>NUCLEOTIDE SEQUENCE [LARGE SCALE GENOMIC DNA]</scope>
    <source>
        <strain evidence="13">C129</strain>
    </source>
</reference>
<evidence type="ECO:0000256" key="9">
    <source>
        <dbReference type="PIRNR" id="PIRNR000439"/>
    </source>
</evidence>
<dbReference type="FunCoup" id="E2B1T8">
    <property type="interactions" value="242"/>
</dbReference>